<name>A0A0G9H826_9GAMM</name>
<evidence type="ECO:0000256" key="1">
    <source>
        <dbReference type="ARBA" id="ARBA00010641"/>
    </source>
</evidence>
<evidence type="ECO:0000313" key="6">
    <source>
        <dbReference type="Proteomes" id="UP000182987"/>
    </source>
</evidence>
<evidence type="ECO:0000256" key="2">
    <source>
        <dbReference type="ARBA" id="ARBA00023015"/>
    </source>
</evidence>
<dbReference type="InterPro" id="IPR013325">
    <property type="entry name" value="RNA_pol_sigma_r2"/>
</dbReference>
<dbReference type="GO" id="GO:0003677">
    <property type="term" value="F:DNA binding"/>
    <property type="evidence" value="ECO:0007669"/>
    <property type="project" value="InterPro"/>
</dbReference>
<evidence type="ECO:0000256" key="3">
    <source>
        <dbReference type="ARBA" id="ARBA00023082"/>
    </source>
</evidence>
<dbReference type="SUPFAM" id="SSF88946">
    <property type="entry name" value="Sigma2 domain of RNA polymerase sigma factors"/>
    <property type="match status" value="1"/>
</dbReference>
<dbReference type="Gene3D" id="1.10.10.10">
    <property type="entry name" value="Winged helix-like DNA-binding domain superfamily/Winged helix DNA-binding domain"/>
    <property type="match status" value="1"/>
</dbReference>
<dbReference type="InterPro" id="IPR013249">
    <property type="entry name" value="RNA_pol_sigma70_r4_t2"/>
</dbReference>
<dbReference type="GO" id="GO:0006352">
    <property type="term" value="P:DNA-templated transcription initiation"/>
    <property type="evidence" value="ECO:0007669"/>
    <property type="project" value="InterPro"/>
</dbReference>
<dbReference type="AlphaFoldDB" id="A0A0G9H826"/>
<evidence type="ECO:0000256" key="4">
    <source>
        <dbReference type="ARBA" id="ARBA00023163"/>
    </source>
</evidence>
<dbReference type="NCBIfam" id="TIGR02937">
    <property type="entry name" value="sigma70-ECF"/>
    <property type="match status" value="1"/>
</dbReference>
<organism evidence="5 6">
    <name type="scientific">Luteibacter rhizovicinus DSM 16549</name>
    <dbReference type="NCBI Taxonomy" id="1440763"/>
    <lineage>
        <taxon>Bacteria</taxon>
        <taxon>Pseudomonadati</taxon>
        <taxon>Pseudomonadota</taxon>
        <taxon>Gammaproteobacteria</taxon>
        <taxon>Lysobacterales</taxon>
        <taxon>Rhodanobacteraceae</taxon>
        <taxon>Luteibacter</taxon>
    </lineage>
</organism>
<dbReference type="Gene3D" id="1.10.1740.10">
    <property type="match status" value="1"/>
</dbReference>
<keyword evidence="6" id="KW-1185">Reference proteome</keyword>
<keyword evidence="2" id="KW-0805">Transcription regulation</keyword>
<dbReference type="InterPro" id="IPR039425">
    <property type="entry name" value="RNA_pol_sigma-70-like"/>
</dbReference>
<dbReference type="InterPro" id="IPR013324">
    <property type="entry name" value="RNA_pol_sigma_r3/r4-like"/>
</dbReference>
<dbReference type="PANTHER" id="PTHR43133:SF45">
    <property type="entry name" value="RNA POLYMERASE ECF-TYPE SIGMA FACTOR"/>
    <property type="match status" value="1"/>
</dbReference>
<reference evidence="6" key="1">
    <citation type="submission" date="2016-09" db="EMBL/GenBank/DDBJ databases">
        <authorList>
            <person name="Lysoe E."/>
        </authorList>
    </citation>
    <scope>NUCLEOTIDE SEQUENCE [LARGE SCALE GENOMIC DNA]</scope>
    <source>
        <strain evidence="6">LJ96T</strain>
    </source>
</reference>
<dbReference type="PATRIC" id="fig|1440763.5.peg.3431"/>
<gene>
    <name evidence="5" type="ORF">BJI69_12435</name>
</gene>
<keyword evidence="3" id="KW-0731">Sigma factor</keyword>
<dbReference type="Proteomes" id="UP000182987">
    <property type="component" value="Chromosome"/>
</dbReference>
<dbReference type="OrthoDB" id="9780326at2"/>
<dbReference type="RefSeq" id="WP_046968884.1">
    <property type="nucleotide sequence ID" value="NZ_CP017480.1"/>
</dbReference>
<dbReference type="SUPFAM" id="SSF88659">
    <property type="entry name" value="Sigma3 and sigma4 domains of RNA polymerase sigma factors"/>
    <property type="match status" value="1"/>
</dbReference>
<dbReference type="STRING" id="1440763.BJI69_12435"/>
<dbReference type="KEGG" id="lrz:BJI69_12435"/>
<dbReference type="InterPro" id="IPR007627">
    <property type="entry name" value="RNA_pol_sigma70_r2"/>
</dbReference>
<protein>
    <submittedName>
        <fullName evidence="5">Uncharacterized protein</fullName>
    </submittedName>
</protein>
<proteinExistence type="inferred from homology"/>
<dbReference type="InterPro" id="IPR014284">
    <property type="entry name" value="RNA_pol_sigma-70_dom"/>
</dbReference>
<accession>A0A0G9H826</accession>
<dbReference type="InterPro" id="IPR036388">
    <property type="entry name" value="WH-like_DNA-bd_sf"/>
</dbReference>
<sequence length="176" mass="19883">MAEAERRRAFEALLQTHRKIVFKVAAVYARGEEDRRDLAQEILLQVWRSFGGYDAGRPFSTWMYRVALNVGLSHARRQRERTQSLDASLIDTLGGGTAIDEPDERLVQLARAIETLEPLDRALILLHLDEQPYAEIAAVLGIGESNVGTRLARLKQRLRRDMTGTPSSRGERDGTR</sequence>
<dbReference type="GO" id="GO:0016987">
    <property type="term" value="F:sigma factor activity"/>
    <property type="evidence" value="ECO:0007669"/>
    <property type="project" value="UniProtKB-KW"/>
</dbReference>
<keyword evidence="4" id="KW-0804">Transcription</keyword>
<comment type="similarity">
    <text evidence="1">Belongs to the sigma-70 factor family. ECF subfamily.</text>
</comment>
<dbReference type="PANTHER" id="PTHR43133">
    <property type="entry name" value="RNA POLYMERASE ECF-TYPE SIGMA FACTO"/>
    <property type="match status" value="1"/>
</dbReference>
<evidence type="ECO:0000313" key="5">
    <source>
        <dbReference type="EMBL" id="APG04624.1"/>
    </source>
</evidence>
<dbReference type="Pfam" id="PF08281">
    <property type="entry name" value="Sigma70_r4_2"/>
    <property type="match status" value="1"/>
</dbReference>
<dbReference type="Pfam" id="PF04542">
    <property type="entry name" value="Sigma70_r2"/>
    <property type="match status" value="1"/>
</dbReference>
<dbReference type="EMBL" id="CP017480">
    <property type="protein sequence ID" value="APG04624.1"/>
    <property type="molecule type" value="Genomic_DNA"/>
</dbReference>